<dbReference type="RefSeq" id="WP_074693764.1">
    <property type="nucleotide sequence ID" value="NZ_FNOJ01000025.1"/>
</dbReference>
<comment type="subcellular location">
    <subcellularLocation>
        <location evidence="1">Cytoplasm</location>
    </subcellularLocation>
</comment>
<evidence type="ECO:0000256" key="6">
    <source>
        <dbReference type="ARBA" id="ARBA00022695"/>
    </source>
</evidence>
<keyword evidence="6" id="KW-0548">Nucleotidyltransferase</keyword>
<evidence type="ECO:0000256" key="5">
    <source>
        <dbReference type="ARBA" id="ARBA00022679"/>
    </source>
</evidence>
<dbReference type="GO" id="GO:0009360">
    <property type="term" value="C:DNA polymerase III complex"/>
    <property type="evidence" value="ECO:0007669"/>
    <property type="project" value="InterPro"/>
</dbReference>
<evidence type="ECO:0000256" key="8">
    <source>
        <dbReference type="ARBA" id="ARBA00022932"/>
    </source>
</evidence>
<dbReference type="CDD" id="cd00140">
    <property type="entry name" value="beta_clamp"/>
    <property type="match status" value="1"/>
</dbReference>
<dbReference type="AlphaFoldDB" id="A0A1H2XXQ0"/>
<sequence>MKATFTNTDLEKILRQLLRVVPNSTNKVVLKHVLIDAKREEDRVDFYASSEDMSLRRTLFAQAAESSVEIAQSGACLLPAKELHEMVKRANGPITMETQNDRTVIMFGKTKYDLAGLNPHLFTPYGDADEQVTTATVLAPHLYRLIRRTSYAAAKSLARPILMGVQLALAGGYLSAVATDALRLAQYTVPCEDVFGGDRQLVLPATVLDTLAGALPASDDDEEITFTLGISSCTVSWGDDAFNMAIRGLEGMYPNTARLIPERTSHRVVVARQSLLSACERVAILSEAGHQRAEFRFTPSGLTMSATSTQYGHAEETLETIQGTKDDVELLCNVNYWIAALKALEGVQQVEIGLNGPMQPCILRPVDEPGASLIATVARSSATIENYCQAS</sequence>
<dbReference type="GO" id="GO:0006271">
    <property type="term" value="P:DNA strand elongation involved in DNA replication"/>
    <property type="evidence" value="ECO:0007669"/>
    <property type="project" value="TreeGrafter"/>
</dbReference>
<dbReference type="InterPro" id="IPR022634">
    <property type="entry name" value="DNA_polIII_beta_N"/>
</dbReference>
<dbReference type="GO" id="GO:0005737">
    <property type="term" value="C:cytoplasm"/>
    <property type="evidence" value="ECO:0007669"/>
    <property type="project" value="UniProtKB-SubCell"/>
</dbReference>
<dbReference type="EMBL" id="FNOJ01000025">
    <property type="protein sequence ID" value="SDW97703.1"/>
    <property type="molecule type" value="Genomic_DNA"/>
</dbReference>
<evidence type="ECO:0000313" key="16">
    <source>
        <dbReference type="EMBL" id="SDW97703.1"/>
    </source>
</evidence>
<dbReference type="InterPro" id="IPR022635">
    <property type="entry name" value="DNA_polIII_beta_C"/>
</dbReference>
<keyword evidence="17" id="KW-1185">Reference proteome</keyword>
<keyword evidence="8" id="KW-0239">DNA-directed DNA polymerase</keyword>
<reference evidence="17" key="1">
    <citation type="submission" date="2016-10" db="EMBL/GenBank/DDBJ databases">
        <authorList>
            <person name="Varghese N."/>
        </authorList>
    </citation>
    <scope>NUCLEOTIDE SEQUENCE [LARGE SCALE GENOMIC DNA]</scope>
    <source>
        <strain evidence="17">DSM 12489</strain>
    </source>
</reference>
<dbReference type="GO" id="GO:0003887">
    <property type="term" value="F:DNA-directed DNA polymerase activity"/>
    <property type="evidence" value="ECO:0007669"/>
    <property type="project" value="UniProtKB-KW"/>
</dbReference>
<feature type="domain" description="DNA polymerase III beta sliding clamp C-terminal" evidence="15">
    <location>
        <begin position="258"/>
        <end position="370"/>
    </location>
</feature>
<evidence type="ECO:0000256" key="9">
    <source>
        <dbReference type="ARBA" id="ARBA00023125"/>
    </source>
</evidence>
<proteinExistence type="inferred from homology"/>
<evidence type="ECO:0000259" key="14">
    <source>
        <dbReference type="Pfam" id="PF02767"/>
    </source>
</evidence>
<dbReference type="Proteomes" id="UP000182589">
    <property type="component" value="Unassembled WGS sequence"/>
</dbReference>
<evidence type="ECO:0000313" key="17">
    <source>
        <dbReference type="Proteomes" id="UP000182589"/>
    </source>
</evidence>
<dbReference type="InterPro" id="IPR022637">
    <property type="entry name" value="DNA_polIII_beta_cen"/>
</dbReference>
<evidence type="ECO:0000256" key="2">
    <source>
        <dbReference type="ARBA" id="ARBA00010752"/>
    </source>
</evidence>
<evidence type="ECO:0000259" key="13">
    <source>
        <dbReference type="Pfam" id="PF00712"/>
    </source>
</evidence>
<dbReference type="Pfam" id="PF02768">
    <property type="entry name" value="DNA_pol3_beta_3"/>
    <property type="match status" value="1"/>
</dbReference>
<dbReference type="PANTHER" id="PTHR30478">
    <property type="entry name" value="DNA POLYMERASE III SUBUNIT BETA"/>
    <property type="match status" value="1"/>
</dbReference>
<evidence type="ECO:0000256" key="10">
    <source>
        <dbReference type="ARBA" id="ARBA00030988"/>
    </source>
</evidence>
<dbReference type="NCBIfam" id="TIGR00663">
    <property type="entry name" value="dnan"/>
    <property type="match status" value="1"/>
</dbReference>
<keyword evidence="4" id="KW-0963">Cytoplasm</keyword>
<dbReference type="GO" id="GO:0008408">
    <property type="term" value="F:3'-5' exonuclease activity"/>
    <property type="evidence" value="ECO:0007669"/>
    <property type="project" value="InterPro"/>
</dbReference>
<dbReference type="SUPFAM" id="SSF55979">
    <property type="entry name" value="DNA clamp"/>
    <property type="match status" value="3"/>
</dbReference>
<dbReference type="Gene3D" id="3.10.150.10">
    <property type="entry name" value="DNA Polymerase III, subunit A, domain 2"/>
    <property type="match status" value="1"/>
</dbReference>
<feature type="domain" description="DNA polymerase III beta sliding clamp N-terminal" evidence="13">
    <location>
        <begin position="1"/>
        <end position="119"/>
    </location>
</feature>
<evidence type="ECO:0000256" key="1">
    <source>
        <dbReference type="ARBA" id="ARBA00004496"/>
    </source>
</evidence>
<evidence type="ECO:0000256" key="12">
    <source>
        <dbReference type="ARBA" id="ARBA00033276"/>
    </source>
</evidence>
<keyword evidence="5" id="KW-0808">Transferase</keyword>
<dbReference type="InterPro" id="IPR001001">
    <property type="entry name" value="DNA_polIII_beta"/>
</dbReference>
<keyword evidence="7" id="KW-0235">DNA replication</keyword>
<keyword evidence="9" id="KW-0238">DNA-binding</keyword>
<evidence type="ECO:0000256" key="11">
    <source>
        <dbReference type="ARBA" id="ARBA00033275"/>
    </source>
</evidence>
<dbReference type="PANTHER" id="PTHR30478:SF0">
    <property type="entry name" value="BETA SLIDING CLAMP"/>
    <property type="match status" value="1"/>
</dbReference>
<feature type="domain" description="DNA polymerase III beta sliding clamp central" evidence="14">
    <location>
        <begin position="141"/>
        <end position="255"/>
    </location>
</feature>
<accession>A0A1H2XXQ0</accession>
<organism evidence="16 17">
    <name type="scientific">Alicyclobacillus hesperidum</name>
    <dbReference type="NCBI Taxonomy" id="89784"/>
    <lineage>
        <taxon>Bacteria</taxon>
        <taxon>Bacillati</taxon>
        <taxon>Bacillota</taxon>
        <taxon>Bacilli</taxon>
        <taxon>Bacillales</taxon>
        <taxon>Alicyclobacillaceae</taxon>
        <taxon>Alicyclobacillus</taxon>
    </lineage>
</organism>
<evidence type="ECO:0000256" key="3">
    <source>
        <dbReference type="ARBA" id="ARBA00021035"/>
    </source>
</evidence>
<protein>
    <recommendedName>
        <fullName evidence="3">Beta sliding clamp</fullName>
    </recommendedName>
    <alternativeName>
        <fullName evidence="12">Beta-clamp processivity factor</fullName>
    </alternativeName>
    <alternativeName>
        <fullName evidence="10">DNA polymerase III beta sliding clamp subunit</fullName>
    </alternativeName>
    <alternativeName>
        <fullName evidence="11">DNA polymerase III subunit beta</fullName>
    </alternativeName>
</protein>
<evidence type="ECO:0000259" key="15">
    <source>
        <dbReference type="Pfam" id="PF02768"/>
    </source>
</evidence>
<dbReference type="InterPro" id="IPR046938">
    <property type="entry name" value="DNA_clamp_sf"/>
</dbReference>
<gene>
    <name evidence="16" type="ORF">SAMN04489725_12524</name>
</gene>
<evidence type="ECO:0000256" key="4">
    <source>
        <dbReference type="ARBA" id="ARBA00022490"/>
    </source>
</evidence>
<dbReference type="Gene3D" id="3.70.10.10">
    <property type="match status" value="1"/>
</dbReference>
<evidence type="ECO:0000256" key="7">
    <source>
        <dbReference type="ARBA" id="ARBA00022705"/>
    </source>
</evidence>
<dbReference type="Pfam" id="PF02767">
    <property type="entry name" value="DNA_pol3_beta_2"/>
    <property type="match status" value="1"/>
</dbReference>
<dbReference type="GO" id="GO:0003677">
    <property type="term" value="F:DNA binding"/>
    <property type="evidence" value="ECO:0007669"/>
    <property type="project" value="UniProtKB-KW"/>
</dbReference>
<dbReference type="SMART" id="SM00480">
    <property type="entry name" value="POL3Bc"/>
    <property type="match status" value="1"/>
</dbReference>
<name>A0A1H2XXQ0_9BACL</name>
<dbReference type="Pfam" id="PF00712">
    <property type="entry name" value="DNA_pol3_beta"/>
    <property type="match status" value="1"/>
</dbReference>
<comment type="similarity">
    <text evidence="2">Belongs to the beta sliding clamp family.</text>
</comment>
<dbReference type="STRING" id="89784.SAMN04489725_12524"/>